<dbReference type="Proteomes" id="UP000485058">
    <property type="component" value="Unassembled WGS sequence"/>
</dbReference>
<dbReference type="EMBL" id="BLLF01002491">
    <property type="protein sequence ID" value="GFH24283.1"/>
    <property type="molecule type" value="Genomic_DNA"/>
</dbReference>
<name>A0A699ZNN1_HAELA</name>
<reference evidence="1 2" key="1">
    <citation type="submission" date="2020-02" db="EMBL/GenBank/DDBJ databases">
        <title>Draft genome sequence of Haematococcus lacustris strain NIES-144.</title>
        <authorList>
            <person name="Morimoto D."/>
            <person name="Nakagawa S."/>
            <person name="Yoshida T."/>
            <person name="Sawayama S."/>
        </authorList>
    </citation>
    <scope>NUCLEOTIDE SEQUENCE [LARGE SCALE GENOMIC DNA]</scope>
    <source>
        <strain evidence="1 2">NIES-144</strain>
    </source>
</reference>
<comment type="caution">
    <text evidence="1">The sequence shown here is derived from an EMBL/GenBank/DDBJ whole genome shotgun (WGS) entry which is preliminary data.</text>
</comment>
<dbReference type="SUPFAM" id="SSF101908">
    <property type="entry name" value="Putative isomerase YbhE"/>
    <property type="match status" value="1"/>
</dbReference>
<organism evidence="1 2">
    <name type="scientific">Haematococcus lacustris</name>
    <name type="common">Green alga</name>
    <name type="synonym">Haematococcus pluvialis</name>
    <dbReference type="NCBI Taxonomy" id="44745"/>
    <lineage>
        <taxon>Eukaryota</taxon>
        <taxon>Viridiplantae</taxon>
        <taxon>Chlorophyta</taxon>
        <taxon>core chlorophytes</taxon>
        <taxon>Chlorophyceae</taxon>
        <taxon>CS clade</taxon>
        <taxon>Chlamydomonadales</taxon>
        <taxon>Haematococcaceae</taxon>
        <taxon>Haematococcus</taxon>
    </lineage>
</organism>
<keyword evidence="2" id="KW-1185">Reference proteome</keyword>
<protein>
    <submittedName>
        <fullName evidence="1">Uncharacterized protein</fullName>
    </submittedName>
</protein>
<evidence type="ECO:0000313" key="2">
    <source>
        <dbReference type="Proteomes" id="UP000485058"/>
    </source>
</evidence>
<evidence type="ECO:0000313" key="1">
    <source>
        <dbReference type="EMBL" id="GFH24283.1"/>
    </source>
</evidence>
<sequence length="226" mass="24283">MNGLGSATQLSAAFGTRCLVNCDGYAVVCCVEEEGVGWVVKRSKTGAGFTTLFSLDFQPMGFAVNGTSFWICSYDRSIMEYSAAGVCLQRIAGPAGAYMEFLGNTLFTVAYNNKCDPDLCCMDKMGRTVKLLVNHVKPSGSFALFPAAQKLLFISSRNNFRGDLLFIDQPDKALPRICCLPALLPPPEASASKILIPKGSQVPKCRRLEKSNPLENGDGGSLVVTS</sequence>
<gene>
    <name evidence="1" type="ORF">HaLaN_22048</name>
</gene>
<dbReference type="AlphaFoldDB" id="A0A699ZNN1"/>
<proteinExistence type="predicted"/>
<accession>A0A699ZNN1</accession>